<reference evidence="1 2" key="1">
    <citation type="submission" date="2021-08" db="EMBL/GenBank/DDBJ databases">
        <title>FDA dAtabase for Regulatory Grade micrObial Sequences (FDA-ARGOS): Supporting development and validation of Infectious Disease Dx tests.</title>
        <authorList>
            <person name="Sproer C."/>
            <person name="Gronow S."/>
            <person name="Severitt S."/>
            <person name="Schroder I."/>
            <person name="Tallon L."/>
            <person name="Sadzewicz L."/>
            <person name="Zhao X."/>
            <person name="Boylan J."/>
            <person name="Ott S."/>
            <person name="Bowen H."/>
            <person name="Vavikolanu K."/>
            <person name="Hazen T."/>
            <person name="Aluvathingal J."/>
            <person name="Nadendla S."/>
            <person name="Lowell S."/>
            <person name="Myers T."/>
            <person name="Yan Y."/>
            <person name="Sichtig H."/>
        </authorList>
    </citation>
    <scope>NUCLEOTIDE SEQUENCE [LARGE SCALE GENOMIC DNA]</scope>
    <source>
        <strain evidence="1 2">FDAARGOS_1460</strain>
    </source>
</reference>
<accession>A0ABS7T1W7</accession>
<evidence type="ECO:0000313" key="2">
    <source>
        <dbReference type="Proteomes" id="UP000734271"/>
    </source>
</evidence>
<organism evidence="1 2">
    <name type="scientific">Anaerococcus murdochii</name>
    <dbReference type="NCBI Taxonomy" id="411577"/>
    <lineage>
        <taxon>Bacteria</taxon>
        <taxon>Bacillati</taxon>
        <taxon>Bacillota</taxon>
        <taxon>Tissierellia</taxon>
        <taxon>Tissierellales</taxon>
        <taxon>Peptoniphilaceae</taxon>
        <taxon>Anaerococcus</taxon>
    </lineage>
</organism>
<name>A0ABS7T1W7_9FIRM</name>
<sequence length="146" mass="16722">MISENPYFNLEDKLKNYKKFTDYEPTKFQDRIVEMPWTFVLDKVGVDPKTGKDIVNLKFYEGEVIEEGTDLSEMNLGNLDVGIAILYEWRKNIDTTLLQLALKTDGLEMTTLNGMVANAFAATFDNLEGIKINKGYYDKSKGEVWS</sequence>
<evidence type="ECO:0000313" key="1">
    <source>
        <dbReference type="EMBL" id="MBZ2387770.1"/>
    </source>
</evidence>
<dbReference type="RefSeq" id="WP_223420628.1">
    <property type="nucleotide sequence ID" value="NZ_JAIPME010000002.1"/>
</dbReference>
<proteinExistence type="predicted"/>
<dbReference type="EMBL" id="JAIPME010000002">
    <property type="protein sequence ID" value="MBZ2387770.1"/>
    <property type="molecule type" value="Genomic_DNA"/>
</dbReference>
<gene>
    <name evidence="1" type="ORF">K8P03_10850</name>
</gene>
<dbReference type="Proteomes" id="UP000734271">
    <property type="component" value="Unassembled WGS sequence"/>
</dbReference>
<evidence type="ECO:0008006" key="3">
    <source>
        <dbReference type="Google" id="ProtNLM"/>
    </source>
</evidence>
<protein>
    <recommendedName>
        <fullName evidence="3">XkdN-like protein</fullName>
    </recommendedName>
</protein>
<keyword evidence="2" id="KW-1185">Reference proteome</keyword>
<comment type="caution">
    <text evidence="1">The sequence shown here is derived from an EMBL/GenBank/DDBJ whole genome shotgun (WGS) entry which is preliminary data.</text>
</comment>